<dbReference type="RefSeq" id="WP_250859616.1">
    <property type="nucleotide sequence ID" value="NZ_JAGSOJ010000002.1"/>
</dbReference>
<evidence type="ECO:0000313" key="2">
    <source>
        <dbReference type="EMBL" id="MCM1990566.1"/>
    </source>
</evidence>
<reference evidence="2" key="1">
    <citation type="journal article" date="2021" name="mSystems">
        <title>Bacteria and Archaea Synergistically Convert Glycine Betaine to Biogenic Methane in the Formosa Cold Seep of the South China Sea.</title>
        <authorList>
            <person name="Li L."/>
            <person name="Zhang W."/>
            <person name="Zhang S."/>
            <person name="Song L."/>
            <person name="Sun Q."/>
            <person name="Zhang H."/>
            <person name="Xiang H."/>
            <person name="Dong X."/>
        </authorList>
    </citation>
    <scope>NUCLEOTIDE SEQUENCE</scope>
    <source>
        <strain evidence="2">ZWT</strain>
    </source>
</reference>
<organism evidence="2 3">
    <name type="scientific">Oceanirhabdus seepicola</name>
    <dbReference type="NCBI Taxonomy" id="2828781"/>
    <lineage>
        <taxon>Bacteria</taxon>
        <taxon>Bacillati</taxon>
        <taxon>Bacillota</taxon>
        <taxon>Clostridia</taxon>
        <taxon>Eubacteriales</taxon>
        <taxon>Clostridiaceae</taxon>
        <taxon>Oceanirhabdus</taxon>
    </lineage>
</organism>
<evidence type="ECO:0000259" key="1">
    <source>
        <dbReference type="Pfam" id="PF13482"/>
    </source>
</evidence>
<dbReference type="InterPro" id="IPR012337">
    <property type="entry name" value="RNaseH-like_sf"/>
</dbReference>
<gene>
    <name evidence="2" type="ORF">KDK92_12610</name>
</gene>
<protein>
    <submittedName>
        <fullName evidence="2">Ribonuclease H-like domain-containing protein</fullName>
    </submittedName>
</protein>
<evidence type="ECO:0000313" key="3">
    <source>
        <dbReference type="Proteomes" id="UP001056429"/>
    </source>
</evidence>
<comment type="caution">
    <text evidence="2">The sequence shown here is derived from an EMBL/GenBank/DDBJ whole genome shotgun (WGS) entry which is preliminary data.</text>
</comment>
<dbReference type="AlphaFoldDB" id="A0A9J6P2Z9"/>
<dbReference type="EMBL" id="JAGSOJ010000002">
    <property type="protein sequence ID" value="MCM1990566.1"/>
    <property type="molecule type" value="Genomic_DNA"/>
</dbReference>
<dbReference type="Proteomes" id="UP001056429">
    <property type="component" value="Unassembled WGS sequence"/>
</dbReference>
<proteinExistence type="predicted"/>
<name>A0A9J6P2Z9_9CLOT</name>
<reference evidence="2" key="2">
    <citation type="submission" date="2021-04" db="EMBL/GenBank/DDBJ databases">
        <authorList>
            <person name="Dong X."/>
        </authorList>
    </citation>
    <scope>NUCLEOTIDE SEQUENCE</scope>
    <source>
        <strain evidence="2">ZWT</strain>
    </source>
</reference>
<dbReference type="InterPro" id="IPR038720">
    <property type="entry name" value="YprB_RNase_H-like_dom"/>
</dbReference>
<dbReference type="SUPFAM" id="SSF53098">
    <property type="entry name" value="Ribonuclease H-like"/>
    <property type="match status" value="1"/>
</dbReference>
<keyword evidence="3" id="KW-1185">Reference proteome</keyword>
<sequence>MIQINKGIKVDGSFNDYMMNINGKEVPCSEVCEKGVFLDLEHYVYKKPIGVVVFGACVLDNNTNELQFLQYMMENRGEKQIVLSQAEEYLRYMYECKGKRYIITFSGNNDFLVLKHLSENEIFDFSVVSRLIHVDIQKEYEKVFKKIIGLKKLEEIMNIERESEVLNGAKIARTFGKMFSKENYRMANDKIDKLLLYNQQDVISLYYIMEKWKDMFINKELTEKDTEIKNIEIKNTETKDK</sequence>
<feature type="domain" description="YprB ribonuclease H-like" evidence="1">
    <location>
        <begin position="36"/>
        <end position="212"/>
    </location>
</feature>
<accession>A0A9J6P2Z9</accession>
<dbReference type="Pfam" id="PF13482">
    <property type="entry name" value="RNase_H_2"/>
    <property type="match status" value="1"/>
</dbReference>